<evidence type="ECO:0000313" key="1">
    <source>
        <dbReference type="EMBL" id="KAJ2789411.1"/>
    </source>
</evidence>
<comment type="caution">
    <text evidence="1">The sequence shown here is derived from an EMBL/GenBank/DDBJ whole genome shotgun (WGS) entry which is preliminary data.</text>
</comment>
<reference evidence="1" key="1">
    <citation type="submission" date="2022-07" db="EMBL/GenBank/DDBJ databases">
        <title>Phylogenomic reconstructions and comparative analyses of Kickxellomycotina fungi.</title>
        <authorList>
            <person name="Reynolds N.K."/>
            <person name="Stajich J.E."/>
            <person name="Barry K."/>
            <person name="Grigoriev I.V."/>
            <person name="Crous P."/>
            <person name="Smith M.E."/>
        </authorList>
    </citation>
    <scope>NUCLEOTIDE SEQUENCE</scope>
    <source>
        <strain evidence="1">BCRC 34191</strain>
    </source>
</reference>
<keyword evidence="2" id="KW-1185">Reference proteome</keyword>
<sequence>MFAAQRKTDNESTDVAAMSSTTGELTDSVPTVEASVSGIVEETLATQREEAQRTDVDIASIAPKRANWDLKRDLQKQLDALKPLNDAAVADLIRKRVQASNGTEGLADAVEAHMRSSQV</sequence>
<dbReference type="Proteomes" id="UP001140066">
    <property type="component" value="Unassembled WGS sequence"/>
</dbReference>
<name>A0ACC1KFW6_9FUNG</name>
<organism evidence="1 2">
    <name type="scientific">Coemansia linderi</name>
    <dbReference type="NCBI Taxonomy" id="2663919"/>
    <lineage>
        <taxon>Eukaryota</taxon>
        <taxon>Fungi</taxon>
        <taxon>Fungi incertae sedis</taxon>
        <taxon>Zoopagomycota</taxon>
        <taxon>Kickxellomycotina</taxon>
        <taxon>Kickxellomycetes</taxon>
        <taxon>Kickxellales</taxon>
        <taxon>Kickxellaceae</taxon>
        <taxon>Coemansia</taxon>
    </lineage>
</organism>
<gene>
    <name evidence="1" type="ORF">GGI18_002423</name>
</gene>
<proteinExistence type="predicted"/>
<accession>A0ACC1KFW6</accession>
<dbReference type="EMBL" id="JANBUK010000585">
    <property type="protein sequence ID" value="KAJ2789411.1"/>
    <property type="molecule type" value="Genomic_DNA"/>
</dbReference>
<evidence type="ECO:0000313" key="2">
    <source>
        <dbReference type="Proteomes" id="UP001140066"/>
    </source>
</evidence>
<protein>
    <submittedName>
        <fullName evidence="1">Uncharacterized protein</fullName>
    </submittedName>
</protein>